<evidence type="ECO:0000256" key="3">
    <source>
        <dbReference type="PROSITE-ProRule" id="PRU10038"/>
    </source>
</evidence>
<dbReference type="OrthoDB" id="2152029at2759"/>
<dbReference type="EMBL" id="JAAPAO010000498">
    <property type="protein sequence ID" value="KAF4658328.1"/>
    <property type="molecule type" value="Genomic_DNA"/>
</dbReference>
<dbReference type="PROSITE" id="PS01174">
    <property type="entry name" value="LIPASE_GDXG_SER"/>
    <property type="match status" value="1"/>
</dbReference>
<reference evidence="5 6" key="1">
    <citation type="submission" date="2020-04" db="EMBL/GenBank/DDBJ databases">
        <title>Perkinsus chesapeaki whole genome sequence.</title>
        <authorList>
            <person name="Bogema D.R."/>
        </authorList>
    </citation>
    <scope>NUCLEOTIDE SEQUENCE [LARGE SCALE GENOMIC DNA]</scope>
    <source>
        <strain evidence="5">ATCC PRA-425</strain>
    </source>
</reference>
<dbReference type="GO" id="GO:0016787">
    <property type="term" value="F:hydrolase activity"/>
    <property type="evidence" value="ECO:0007669"/>
    <property type="project" value="UniProtKB-KW"/>
</dbReference>
<gene>
    <name evidence="5" type="ORF">FOL47_008014</name>
</gene>
<dbReference type="SUPFAM" id="SSF63829">
    <property type="entry name" value="Calcium-dependent phosphotriesterase"/>
    <property type="match status" value="1"/>
</dbReference>
<dbReference type="PANTHER" id="PTHR48081:SF31">
    <property type="entry name" value="STERYL ACETYL HYDROLASE MUG81-RELATED"/>
    <property type="match status" value="1"/>
</dbReference>
<dbReference type="Gene3D" id="3.40.50.1820">
    <property type="entry name" value="alpha/beta hydrolase"/>
    <property type="match status" value="1"/>
</dbReference>
<evidence type="ECO:0000259" key="4">
    <source>
        <dbReference type="Pfam" id="PF07859"/>
    </source>
</evidence>
<keyword evidence="6" id="KW-1185">Reference proteome</keyword>
<dbReference type="AlphaFoldDB" id="A0A7J6LGA2"/>
<keyword evidence="2" id="KW-0378">Hydrolase</keyword>
<dbReference type="InterPro" id="IPR033140">
    <property type="entry name" value="Lipase_GDXG_put_SER_AS"/>
</dbReference>
<comment type="similarity">
    <text evidence="1">Belongs to the 'GDXG' lipolytic enzyme family.</text>
</comment>
<feature type="active site" evidence="3">
    <location>
        <position position="244"/>
    </location>
</feature>
<dbReference type="Pfam" id="PF07859">
    <property type="entry name" value="Abhydrolase_3"/>
    <property type="match status" value="1"/>
</dbReference>
<dbReference type="PANTHER" id="PTHR48081">
    <property type="entry name" value="AB HYDROLASE SUPERFAMILY PROTEIN C4A8.06C"/>
    <property type="match status" value="1"/>
</dbReference>
<name>A0A7J6LGA2_PERCH</name>
<sequence length="807" mass="88416">MLDSSMVTRIWRFLVSLAHRLNPKTCPDGRELLVRLGNLHIAACFYILKGFLRSLAELASHGLFSHDLSLSLALAAFVRPPPEFSDFSSGGAEYFVEVMAVMESFTKVFGPPFVKLLYPTLVTETACLDGSSLNGTWVSFSDREGVPVEEHVVLYYLHGGGFCVFDGASSHLELCASMVKALQTKLDAAGKRNVKVVALIPEYTLAPKGLFPKQMKEAAEGYRYVLEQSRFPTRPERVVVAGDSAGGALALGLLKCVARKAFGYNLPRPACCLSLSPVVDLGKGMKGHRYDMSRDVLCDLMVWSAGVALLYGKPYAPSTEDNANELDDWNLVDSREDLSFDEDYEMASVTLGDLDPPAFGYTPILLQAGEVEGFMEDIIPFAERAADSCRLEVYENMIHTFPIFSLVLEEGKLAISRWAQFCIDVFEGHGDKLRGRLFKMHALILRLYLLHLFPCIIGIEPPGSLEDGGRPVETRELNFPRLLAEAPPRTGSLGMVIAGAGTNVTADLQFPSTVALEPKSGAILVADAGNHRLLRVIRATLTAEVLLDGVPIASGLGHIVQPSSIWLDSNDTIYVADSNSGRVLELQGGSNNFRVVLNTSFYNLTPSFGDWEWRYLPPGRVDPDTGIEVGSYGLYSPVPRRNATLNETLRNSSCPWRYVGDSLVWRRHLQHWNPGFDGAAGFLRDVEYDVLEEAKTACEGLGWQCPGVTQIGCPIGECGGNCSGTIKYKIAYCDGAGYDCEHDFLEDRCEHRAFSRVCPSPDNPRDRIGSCESLDIPLLNNCTCESNAGTAGFMFHCPDGCNTTCVN</sequence>
<dbReference type="InterPro" id="IPR011042">
    <property type="entry name" value="6-blade_b-propeller_TolB-like"/>
</dbReference>
<protein>
    <recommendedName>
        <fullName evidence="4">Alpha/beta hydrolase fold-3 domain-containing protein</fullName>
    </recommendedName>
</protein>
<evidence type="ECO:0000313" key="6">
    <source>
        <dbReference type="Proteomes" id="UP000591131"/>
    </source>
</evidence>
<organism evidence="5 6">
    <name type="scientific">Perkinsus chesapeaki</name>
    <name type="common">Clam parasite</name>
    <name type="synonym">Perkinsus andrewsi</name>
    <dbReference type="NCBI Taxonomy" id="330153"/>
    <lineage>
        <taxon>Eukaryota</taxon>
        <taxon>Sar</taxon>
        <taxon>Alveolata</taxon>
        <taxon>Perkinsozoa</taxon>
        <taxon>Perkinsea</taxon>
        <taxon>Perkinsida</taxon>
        <taxon>Perkinsidae</taxon>
        <taxon>Perkinsus</taxon>
    </lineage>
</organism>
<dbReference type="InterPro" id="IPR029058">
    <property type="entry name" value="AB_hydrolase_fold"/>
</dbReference>
<dbReference type="Proteomes" id="UP000591131">
    <property type="component" value="Unassembled WGS sequence"/>
</dbReference>
<dbReference type="Gene3D" id="2.120.10.30">
    <property type="entry name" value="TolB, C-terminal domain"/>
    <property type="match status" value="1"/>
</dbReference>
<proteinExistence type="inferred from homology"/>
<evidence type="ECO:0000313" key="5">
    <source>
        <dbReference type="EMBL" id="KAF4658328.1"/>
    </source>
</evidence>
<dbReference type="InterPro" id="IPR050300">
    <property type="entry name" value="GDXG_lipolytic_enzyme"/>
</dbReference>
<accession>A0A7J6LGA2</accession>
<dbReference type="InterPro" id="IPR013094">
    <property type="entry name" value="AB_hydrolase_3"/>
</dbReference>
<feature type="non-terminal residue" evidence="5">
    <location>
        <position position="1"/>
    </location>
</feature>
<dbReference type="SUPFAM" id="SSF53474">
    <property type="entry name" value="alpha/beta-Hydrolases"/>
    <property type="match status" value="1"/>
</dbReference>
<feature type="domain" description="Alpha/beta hydrolase fold-3" evidence="4">
    <location>
        <begin position="155"/>
        <end position="401"/>
    </location>
</feature>
<evidence type="ECO:0000256" key="1">
    <source>
        <dbReference type="ARBA" id="ARBA00010515"/>
    </source>
</evidence>
<evidence type="ECO:0000256" key="2">
    <source>
        <dbReference type="ARBA" id="ARBA00022801"/>
    </source>
</evidence>
<comment type="caution">
    <text evidence="5">The sequence shown here is derived from an EMBL/GenBank/DDBJ whole genome shotgun (WGS) entry which is preliminary data.</text>
</comment>